<dbReference type="EMBL" id="LAVV01006750">
    <property type="protein sequence ID" value="KNZ58483.1"/>
    <property type="molecule type" value="Genomic_DNA"/>
</dbReference>
<comment type="caution">
    <text evidence="1">The sequence shown here is derived from an EMBL/GenBank/DDBJ whole genome shotgun (WGS) entry which is preliminary data.</text>
</comment>
<proteinExistence type="predicted"/>
<keyword evidence="2" id="KW-1185">Reference proteome</keyword>
<dbReference type="AlphaFoldDB" id="A0A0L6VCL1"/>
<accession>A0A0L6VCL1</accession>
<evidence type="ECO:0000313" key="2">
    <source>
        <dbReference type="Proteomes" id="UP000037035"/>
    </source>
</evidence>
<dbReference type="VEuPathDB" id="FungiDB:VP01_1921g1"/>
<gene>
    <name evidence="1" type="ORF">VP01_1921g1</name>
</gene>
<dbReference type="Proteomes" id="UP000037035">
    <property type="component" value="Unassembled WGS sequence"/>
</dbReference>
<name>A0A0L6VCL1_9BASI</name>
<protein>
    <submittedName>
        <fullName evidence="1">Uncharacterized protein</fullName>
    </submittedName>
</protein>
<reference evidence="1 2" key="1">
    <citation type="submission" date="2015-08" db="EMBL/GenBank/DDBJ databases">
        <title>Next Generation Sequencing and Analysis of the Genome of Puccinia sorghi L Schw, the Causal Agent of Maize Common Rust.</title>
        <authorList>
            <person name="Rochi L."/>
            <person name="Burguener G."/>
            <person name="Darino M."/>
            <person name="Turjanski A."/>
            <person name="Kreff E."/>
            <person name="Dieguez M.J."/>
            <person name="Sacco F."/>
        </authorList>
    </citation>
    <scope>NUCLEOTIDE SEQUENCE [LARGE SCALE GENOMIC DNA]</scope>
    <source>
        <strain evidence="1 2">RO10H11247</strain>
    </source>
</reference>
<organism evidence="1 2">
    <name type="scientific">Puccinia sorghi</name>
    <dbReference type="NCBI Taxonomy" id="27349"/>
    <lineage>
        <taxon>Eukaryota</taxon>
        <taxon>Fungi</taxon>
        <taxon>Dikarya</taxon>
        <taxon>Basidiomycota</taxon>
        <taxon>Pucciniomycotina</taxon>
        <taxon>Pucciniomycetes</taxon>
        <taxon>Pucciniales</taxon>
        <taxon>Pucciniaceae</taxon>
        <taxon>Puccinia</taxon>
    </lineage>
</organism>
<sequence length="470" mass="53125">MAYPLSGSLDCDGFILHIIMMHNPLRVRAFTRGTRPDEVSPQTVTLLSLGCDKQNLAASLTSEIRDFSIQHPTQSKNFGRRSPVQLPAEICRLISFDISNHKSTLSGSAHLDDVLDELETIHIRLTRDDLAGLVLQNGLASDPHLANKFIKGLKWCIKASTKGPCQLNPRHIHNMRTIPLMILTSWLSKLDCSGSEYCQTTCCVTFPFVNVPTLVEKTTILLHQTTGHQPIPPMTFAILSTINNHQPHQPDLWIGKDLNIVFKESTQQLPTPSSCLFEEDHQARSFELANTYFAYNTQQDCFNIYSKHNFLVFKCPFVSKHNKRIFSRPISLKNETFVTPLHIDKPHSPLTDMILSSDEQTRLRWTCCLVICNICTQSKIKQRNSLSKSENIEKKLEIITADIIRPFEANTFNKGRFLLTICDIATGFRKAKVLASKDQVAQILVENIQMGMPDRLPVQIFFQPTEDGGI</sequence>
<evidence type="ECO:0000313" key="1">
    <source>
        <dbReference type="EMBL" id="KNZ58483.1"/>
    </source>
</evidence>